<dbReference type="OrthoDB" id="5211411at2759"/>
<dbReference type="InterPro" id="IPR036365">
    <property type="entry name" value="PGBD-like_sf"/>
</dbReference>
<dbReference type="InParanoid" id="A0A1Y2DW50"/>
<dbReference type="InterPro" id="IPR002477">
    <property type="entry name" value="Peptidoglycan-bd-like"/>
</dbReference>
<keyword evidence="1" id="KW-0732">Signal</keyword>
<dbReference type="InterPro" id="IPR036366">
    <property type="entry name" value="PGBDSf"/>
</dbReference>
<dbReference type="Pfam" id="PF01471">
    <property type="entry name" value="PG_binding_1"/>
    <property type="match status" value="1"/>
</dbReference>
<evidence type="ECO:0000259" key="2">
    <source>
        <dbReference type="Pfam" id="PF01471"/>
    </source>
</evidence>
<name>A0A1Y2DW50_9PEZI</name>
<feature type="domain" description="Peptidoglycan binding-like" evidence="2">
    <location>
        <begin position="64"/>
        <end position="120"/>
    </location>
</feature>
<accession>A0A1Y2DW50</accession>
<dbReference type="RefSeq" id="XP_040715179.1">
    <property type="nucleotide sequence ID" value="XM_040858463.1"/>
</dbReference>
<protein>
    <recommendedName>
        <fullName evidence="2">Peptidoglycan binding-like domain-containing protein</fullName>
    </recommendedName>
</protein>
<evidence type="ECO:0000256" key="1">
    <source>
        <dbReference type="SAM" id="SignalP"/>
    </source>
</evidence>
<feature type="signal peptide" evidence="1">
    <location>
        <begin position="1"/>
        <end position="23"/>
    </location>
</feature>
<dbReference type="GeneID" id="63774675"/>
<dbReference type="SUPFAM" id="SSF47090">
    <property type="entry name" value="PGBD-like"/>
    <property type="match status" value="1"/>
</dbReference>
<comment type="caution">
    <text evidence="3">The sequence shown here is derived from an EMBL/GenBank/DDBJ whole genome shotgun (WGS) entry which is preliminary data.</text>
</comment>
<dbReference type="EMBL" id="MCFJ01000008">
    <property type="protein sequence ID" value="ORY63522.1"/>
    <property type="molecule type" value="Genomic_DNA"/>
</dbReference>
<sequence>MKSSNPLVLLITLLTTQTYTTLAASGYCNTVVSTKSGAYTISYPAYSSGGSTTKDCIMNEGAAGSGVKSVQVAYNHCYGSGLAEDGDYGPNTKAAVKTIQRGIGGLDIDGIYGPKTGAKMNYWGVHSSGSHWCVSI</sequence>
<gene>
    <name evidence="3" type="ORF">BCR38DRAFT_410429</name>
</gene>
<evidence type="ECO:0000313" key="3">
    <source>
        <dbReference type="EMBL" id="ORY63522.1"/>
    </source>
</evidence>
<evidence type="ECO:0000313" key="4">
    <source>
        <dbReference type="Proteomes" id="UP000193689"/>
    </source>
</evidence>
<keyword evidence="4" id="KW-1185">Reference proteome</keyword>
<dbReference type="Gene3D" id="1.10.101.10">
    <property type="entry name" value="PGBD-like superfamily/PGBD"/>
    <property type="match status" value="1"/>
</dbReference>
<dbReference type="Proteomes" id="UP000193689">
    <property type="component" value="Unassembled WGS sequence"/>
</dbReference>
<dbReference type="AlphaFoldDB" id="A0A1Y2DW50"/>
<organism evidence="3 4">
    <name type="scientific">Pseudomassariella vexata</name>
    <dbReference type="NCBI Taxonomy" id="1141098"/>
    <lineage>
        <taxon>Eukaryota</taxon>
        <taxon>Fungi</taxon>
        <taxon>Dikarya</taxon>
        <taxon>Ascomycota</taxon>
        <taxon>Pezizomycotina</taxon>
        <taxon>Sordariomycetes</taxon>
        <taxon>Xylariomycetidae</taxon>
        <taxon>Amphisphaeriales</taxon>
        <taxon>Pseudomassariaceae</taxon>
        <taxon>Pseudomassariella</taxon>
    </lineage>
</organism>
<proteinExistence type="predicted"/>
<reference evidence="3 4" key="1">
    <citation type="submission" date="2016-07" db="EMBL/GenBank/DDBJ databases">
        <title>Pervasive Adenine N6-methylation of Active Genes in Fungi.</title>
        <authorList>
            <consortium name="DOE Joint Genome Institute"/>
            <person name="Mondo S.J."/>
            <person name="Dannebaum R.O."/>
            <person name="Kuo R.C."/>
            <person name="Labutti K."/>
            <person name="Haridas S."/>
            <person name="Kuo A."/>
            <person name="Salamov A."/>
            <person name="Ahrendt S.R."/>
            <person name="Lipzen A."/>
            <person name="Sullivan W."/>
            <person name="Andreopoulos W.B."/>
            <person name="Clum A."/>
            <person name="Lindquist E."/>
            <person name="Daum C."/>
            <person name="Ramamoorthy G.K."/>
            <person name="Gryganskyi A."/>
            <person name="Culley D."/>
            <person name="Magnuson J.K."/>
            <person name="James T.Y."/>
            <person name="O'Malley M.A."/>
            <person name="Stajich J.E."/>
            <person name="Spatafora J.W."/>
            <person name="Visel A."/>
            <person name="Grigoriev I.V."/>
        </authorList>
    </citation>
    <scope>NUCLEOTIDE SEQUENCE [LARGE SCALE GENOMIC DNA]</scope>
    <source>
        <strain evidence="3 4">CBS 129021</strain>
    </source>
</reference>
<feature type="chain" id="PRO_5012078927" description="Peptidoglycan binding-like domain-containing protein" evidence="1">
    <location>
        <begin position="24"/>
        <end position="136"/>
    </location>
</feature>